<dbReference type="PANTHER" id="PTHR22550:SF18">
    <property type="entry name" value="VWFA DOMAIN-CONTAINING PROTEIN"/>
    <property type="match status" value="1"/>
</dbReference>
<feature type="transmembrane region" description="Helical" evidence="1">
    <location>
        <begin position="64"/>
        <end position="82"/>
    </location>
</feature>
<organism evidence="3 4">
    <name type="scientific">Pandoraea norimbergensis</name>
    <dbReference type="NCBI Taxonomy" id="93219"/>
    <lineage>
        <taxon>Bacteria</taxon>
        <taxon>Pseudomonadati</taxon>
        <taxon>Pseudomonadota</taxon>
        <taxon>Betaproteobacteria</taxon>
        <taxon>Burkholderiales</taxon>
        <taxon>Burkholderiaceae</taxon>
        <taxon>Pandoraea</taxon>
    </lineage>
</organism>
<dbReference type="EMBL" id="CP013480">
    <property type="protein sequence ID" value="ALS61768.1"/>
    <property type="molecule type" value="Genomic_DNA"/>
</dbReference>
<feature type="transmembrane region" description="Helical" evidence="1">
    <location>
        <begin position="300"/>
        <end position="325"/>
    </location>
</feature>
<evidence type="ECO:0000256" key="1">
    <source>
        <dbReference type="SAM" id="Phobius"/>
    </source>
</evidence>
<keyword evidence="1" id="KW-0812">Transmembrane</keyword>
<dbReference type="Gene3D" id="3.40.50.410">
    <property type="entry name" value="von Willebrand factor, type A domain"/>
    <property type="match status" value="1"/>
</dbReference>
<evidence type="ECO:0000313" key="3">
    <source>
        <dbReference type="EMBL" id="ALS61768.1"/>
    </source>
</evidence>
<dbReference type="InterPro" id="IPR002035">
    <property type="entry name" value="VWF_A"/>
</dbReference>
<accession>A0ABM5WMD3</accession>
<reference evidence="4" key="1">
    <citation type="submission" date="2015-12" db="EMBL/GenBank/DDBJ databases">
        <title>Complete genome sequence of Pandoraea norimbergensis DSM 11628.</title>
        <authorList>
            <person name="Ee R."/>
            <person name="Lim Y.-L."/>
            <person name="Yong D."/>
            <person name="Yin W.-F."/>
            <person name="Chan K.-G."/>
        </authorList>
    </citation>
    <scope>NUCLEOTIDE SEQUENCE [LARGE SCALE GENOMIC DNA]</scope>
    <source>
        <strain evidence="4">DSM 11628</strain>
    </source>
</reference>
<keyword evidence="4" id="KW-1185">Reference proteome</keyword>
<dbReference type="Pfam" id="PF00092">
    <property type="entry name" value="VWA"/>
    <property type="match status" value="1"/>
</dbReference>
<dbReference type="SMART" id="SM00327">
    <property type="entry name" value="VWA"/>
    <property type="match status" value="1"/>
</dbReference>
<dbReference type="InterPro" id="IPR036465">
    <property type="entry name" value="vWFA_dom_sf"/>
</dbReference>
<feature type="transmembrane region" description="Helical" evidence="1">
    <location>
        <begin position="6"/>
        <end position="24"/>
    </location>
</feature>
<dbReference type="PANTHER" id="PTHR22550">
    <property type="entry name" value="SPORE GERMINATION PROTEIN"/>
    <property type="match status" value="1"/>
</dbReference>
<dbReference type="Proteomes" id="UP000060277">
    <property type="component" value="Chromosome"/>
</dbReference>
<proteinExistence type="predicted"/>
<protein>
    <recommendedName>
        <fullName evidence="2">VWFA domain-containing protein</fullName>
    </recommendedName>
</protein>
<dbReference type="PROSITE" id="PS50234">
    <property type="entry name" value="VWFA"/>
    <property type="match status" value="1"/>
</dbReference>
<dbReference type="InterPro" id="IPR050768">
    <property type="entry name" value="UPF0353/GerABKA_families"/>
</dbReference>
<sequence>MWKLELPWFLCALPLPILVAWLVPPFHTVASAIRVPFFQEMAQAAGERPAPGGIRLRRNWLQRILLCVVWVLVVAAAARPVWVGPPITHESPARDLMLAIDLSQSMSTPDFVSASTGEHTDRLTAVKNVVADFVSKRARDRLGLIAFGDAAYPQAPLTLDHDSIRILLDQMQIGMAGPRTAIGDAIGLAVKLMEKSAAPEKVLILLTDGNDTASRIPPEQAARIAKTHHVVIHTIGIGDVNATGEDRVDLAALQRIASLTGGHAYQALGREQDLADVYSQIDRLTPERVKREVYRPRTEYFWIPIGIALLLIAGYHASALVVAAIRARGRDNAAAAPEDAASSAMADNAYGGGVNGN</sequence>
<gene>
    <name evidence="3" type="ORF">AT302_20300</name>
</gene>
<evidence type="ECO:0000259" key="2">
    <source>
        <dbReference type="PROSITE" id="PS50234"/>
    </source>
</evidence>
<feature type="domain" description="VWFA" evidence="2">
    <location>
        <begin position="95"/>
        <end position="281"/>
    </location>
</feature>
<name>A0ABM5WMD3_9BURK</name>
<keyword evidence="1" id="KW-1133">Transmembrane helix</keyword>
<evidence type="ECO:0000313" key="4">
    <source>
        <dbReference type="Proteomes" id="UP000060277"/>
    </source>
</evidence>
<dbReference type="SUPFAM" id="SSF53300">
    <property type="entry name" value="vWA-like"/>
    <property type="match status" value="1"/>
</dbReference>
<dbReference type="CDD" id="cd01467">
    <property type="entry name" value="vWA_BatA_type"/>
    <property type="match status" value="1"/>
</dbReference>
<dbReference type="InterPro" id="IPR033881">
    <property type="entry name" value="vWA_BatA_type"/>
</dbReference>
<keyword evidence="1" id="KW-0472">Membrane</keyword>